<dbReference type="OrthoDB" id="5386093at2759"/>
<evidence type="ECO:0000313" key="5">
    <source>
        <dbReference type="Proteomes" id="UP000024837"/>
    </source>
</evidence>
<feature type="transmembrane region" description="Helical" evidence="2">
    <location>
        <begin position="332"/>
        <end position="353"/>
    </location>
</feature>
<name>W7HPY4_9PEZI</name>
<organism evidence="4 5">
    <name type="scientific">Drechslerella stenobrocha 248</name>
    <dbReference type="NCBI Taxonomy" id="1043628"/>
    <lineage>
        <taxon>Eukaryota</taxon>
        <taxon>Fungi</taxon>
        <taxon>Dikarya</taxon>
        <taxon>Ascomycota</taxon>
        <taxon>Pezizomycotina</taxon>
        <taxon>Orbiliomycetes</taxon>
        <taxon>Orbiliales</taxon>
        <taxon>Orbiliaceae</taxon>
        <taxon>Drechslerella</taxon>
    </lineage>
</organism>
<keyword evidence="2" id="KW-0812">Transmembrane</keyword>
<accession>W7HPY4</accession>
<keyword evidence="5" id="KW-1185">Reference proteome</keyword>
<keyword evidence="3" id="KW-0732">Signal</keyword>
<dbReference type="HOGENOM" id="CLU_703943_0_0_1"/>
<keyword evidence="2" id="KW-0472">Membrane</keyword>
<evidence type="ECO:0000313" key="4">
    <source>
        <dbReference type="EMBL" id="EWC46216.1"/>
    </source>
</evidence>
<feature type="chain" id="PRO_5004893604" evidence="3">
    <location>
        <begin position="34"/>
        <end position="457"/>
    </location>
</feature>
<feature type="compositionally biased region" description="Low complexity" evidence="1">
    <location>
        <begin position="218"/>
        <end position="300"/>
    </location>
</feature>
<feature type="compositionally biased region" description="Low complexity" evidence="1">
    <location>
        <begin position="435"/>
        <end position="446"/>
    </location>
</feature>
<dbReference type="Proteomes" id="UP000024837">
    <property type="component" value="Unassembled WGS sequence"/>
</dbReference>
<dbReference type="AlphaFoldDB" id="W7HPY4"/>
<evidence type="ECO:0000256" key="3">
    <source>
        <dbReference type="SAM" id="SignalP"/>
    </source>
</evidence>
<evidence type="ECO:0000256" key="2">
    <source>
        <dbReference type="SAM" id="Phobius"/>
    </source>
</evidence>
<keyword evidence="2" id="KW-1133">Transmembrane helix</keyword>
<sequence length="457" mass="47420">MRYRCVEAQCPASLALLPALLAVAALVVDRCEARPWGDNQAIPTLTRALEASKPTQREPKPTSFDVLQTVVERRLRKRVDYPGNVCGFVGGDVATPAICSANSVCLWDTGHGAVGCSATSGGSLAFYTTCVDHNNNDDSGLQDSQWVFTCKGNDECYRNEYEPVNGQGFTQWGCGFSSWATTVLTQPSGVVGQVARVQLTLIDMPAIRDDPSASGLPISTGESSSELPSSTSDSTTSATDSASPIPSGSTGTSSTSSSETSSEASSTASTTGTDSSSSNTITTITITTNSTSQSSTRSTTKIPSSTVAPPPSNARPKNPVPSADTSPDVGSIAGGVIGGVAGLAVIAALLFAFRKKRNDETTAIIIEATRTSPGPRDMGMIYEQPKELDATPPMRSELPANSSGRSRRHFNGVAELPGSPVPIPIPSPPPPPSPAAAISAAWPQPARGGYGHSHFSR</sequence>
<feature type="region of interest" description="Disordered" evidence="1">
    <location>
        <begin position="390"/>
        <end position="457"/>
    </location>
</feature>
<feature type="region of interest" description="Disordered" evidence="1">
    <location>
        <begin position="207"/>
        <end position="326"/>
    </location>
</feature>
<feature type="signal peptide" evidence="3">
    <location>
        <begin position="1"/>
        <end position="33"/>
    </location>
</feature>
<evidence type="ECO:0000256" key="1">
    <source>
        <dbReference type="SAM" id="MobiDB-lite"/>
    </source>
</evidence>
<dbReference type="EMBL" id="KI966420">
    <property type="protein sequence ID" value="EWC46216.1"/>
    <property type="molecule type" value="Genomic_DNA"/>
</dbReference>
<gene>
    <name evidence="4" type="ORF">DRE_04594</name>
</gene>
<feature type="compositionally biased region" description="Pro residues" evidence="1">
    <location>
        <begin position="419"/>
        <end position="434"/>
    </location>
</feature>
<proteinExistence type="predicted"/>
<reference evidence="4 5" key="1">
    <citation type="submission" date="2013-05" db="EMBL/GenBank/DDBJ databases">
        <title>Drechslerella stenobrocha genome reveals carnivorous origination and mechanical trapping mechanism of predatory fungi.</title>
        <authorList>
            <person name="Liu X."/>
            <person name="Zhang W."/>
            <person name="Liu K."/>
        </authorList>
    </citation>
    <scope>NUCLEOTIDE SEQUENCE [LARGE SCALE GENOMIC DNA]</scope>
    <source>
        <strain evidence="4 5">248</strain>
    </source>
</reference>
<protein>
    <submittedName>
        <fullName evidence="4">Uncharacterized protein</fullName>
    </submittedName>
</protein>